<accession>A0A1H1N9B3</accession>
<name>A0A1H1N9B3_9GAMM</name>
<proteinExistence type="predicted"/>
<dbReference type="RefSeq" id="WP_157718551.1">
    <property type="nucleotide sequence ID" value="NZ_LT629748.1"/>
</dbReference>
<organism evidence="1 2">
    <name type="scientific">Halopseudomonas litoralis</name>
    <dbReference type="NCBI Taxonomy" id="797277"/>
    <lineage>
        <taxon>Bacteria</taxon>
        <taxon>Pseudomonadati</taxon>
        <taxon>Pseudomonadota</taxon>
        <taxon>Gammaproteobacteria</taxon>
        <taxon>Pseudomonadales</taxon>
        <taxon>Pseudomonadaceae</taxon>
        <taxon>Halopseudomonas</taxon>
    </lineage>
</organism>
<keyword evidence="2" id="KW-1185">Reference proteome</keyword>
<reference evidence="2" key="1">
    <citation type="submission" date="2016-10" db="EMBL/GenBank/DDBJ databases">
        <authorList>
            <person name="Varghese N."/>
            <person name="Submissions S."/>
        </authorList>
    </citation>
    <scope>NUCLEOTIDE SEQUENCE [LARGE SCALE GENOMIC DNA]</scope>
    <source>
        <strain evidence="2">2SM5</strain>
    </source>
</reference>
<protein>
    <submittedName>
        <fullName evidence="1">Uncharacterized protein</fullName>
    </submittedName>
</protein>
<dbReference type="STRING" id="797277.SAMN05216198_0846"/>
<dbReference type="AlphaFoldDB" id="A0A1H1N9B3"/>
<gene>
    <name evidence="1" type="ORF">SAMN05216198_0846</name>
</gene>
<dbReference type="EMBL" id="LT629748">
    <property type="protein sequence ID" value="SDR95582.1"/>
    <property type="molecule type" value="Genomic_DNA"/>
</dbReference>
<evidence type="ECO:0000313" key="1">
    <source>
        <dbReference type="EMBL" id="SDR95582.1"/>
    </source>
</evidence>
<sequence>MMRSAFVTPLLHFNNLSAQMGACLWADIGGRVHSDFRLMTGAGQKDVLLTNKQEHR</sequence>
<evidence type="ECO:0000313" key="2">
    <source>
        <dbReference type="Proteomes" id="UP000243426"/>
    </source>
</evidence>
<dbReference type="Proteomes" id="UP000243426">
    <property type="component" value="Chromosome I"/>
</dbReference>